<proteinExistence type="predicted"/>
<gene>
    <name evidence="7" type="ORF">CH238_02630</name>
    <name evidence="6" type="ORF">CLOLEP_02971</name>
</gene>
<reference evidence="6 8" key="2">
    <citation type="submission" date="2007-08" db="EMBL/GenBank/DDBJ databases">
        <authorList>
            <person name="Fulton L."/>
            <person name="Clifton S."/>
            <person name="Fulton B."/>
            <person name="Xu J."/>
            <person name="Minx P."/>
            <person name="Pepin K.H."/>
            <person name="Johnson M."/>
            <person name="Thiruvilangam P."/>
            <person name="Bhonagiri V."/>
            <person name="Nash W.E."/>
            <person name="Wang C."/>
            <person name="Mardis E.R."/>
            <person name="Wilson R.K."/>
        </authorList>
    </citation>
    <scope>NUCLEOTIDE SEQUENCE [LARGE SCALE GENOMIC DNA]</scope>
    <source>
        <strain evidence="6 8">DSM 753</strain>
    </source>
</reference>
<feature type="domain" description="Aminotransferase class I/classII large" evidence="5">
    <location>
        <begin position="44"/>
        <end position="366"/>
    </location>
</feature>
<accession>A7VWK6</accession>
<evidence type="ECO:0000313" key="9">
    <source>
        <dbReference type="Proteomes" id="UP000220611"/>
    </source>
</evidence>
<dbReference type="InterPro" id="IPR015422">
    <property type="entry name" value="PyrdxlP-dep_Trfase_small"/>
</dbReference>
<keyword evidence="4" id="KW-0663">Pyridoxal phosphate</keyword>
<evidence type="ECO:0000313" key="6">
    <source>
        <dbReference type="EMBL" id="EDO60153.1"/>
    </source>
</evidence>
<dbReference type="PANTHER" id="PTHR42885">
    <property type="entry name" value="HISTIDINOL-PHOSPHATE AMINOTRANSFERASE-RELATED"/>
    <property type="match status" value="1"/>
</dbReference>
<dbReference type="AlphaFoldDB" id="A7VWK6"/>
<dbReference type="EMBL" id="ABCB02000020">
    <property type="protein sequence ID" value="EDO60153.1"/>
    <property type="molecule type" value="Genomic_DNA"/>
</dbReference>
<dbReference type="Pfam" id="PF00155">
    <property type="entry name" value="Aminotran_1_2"/>
    <property type="match status" value="1"/>
</dbReference>
<organism evidence="6 8">
    <name type="scientific">[Clostridium] leptum DSM 753</name>
    <dbReference type="NCBI Taxonomy" id="428125"/>
    <lineage>
        <taxon>Bacteria</taxon>
        <taxon>Bacillati</taxon>
        <taxon>Bacillota</taxon>
        <taxon>Clostridia</taxon>
        <taxon>Eubacteriales</taxon>
        <taxon>Oscillospiraceae</taxon>
        <taxon>Oscillospiraceae incertae sedis</taxon>
    </lineage>
</organism>
<keyword evidence="2 7" id="KW-0032">Aminotransferase</keyword>
<dbReference type="InterPro" id="IPR004839">
    <property type="entry name" value="Aminotransferase_I/II_large"/>
</dbReference>
<evidence type="ECO:0000256" key="4">
    <source>
        <dbReference type="ARBA" id="ARBA00022898"/>
    </source>
</evidence>
<dbReference type="Gene3D" id="3.40.640.10">
    <property type="entry name" value="Type I PLP-dependent aspartate aminotransferase-like (Major domain)"/>
    <property type="match status" value="1"/>
</dbReference>
<evidence type="ECO:0000313" key="7">
    <source>
        <dbReference type="EMBL" id="PEQ25903.1"/>
    </source>
</evidence>
<evidence type="ECO:0000313" key="8">
    <source>
        <dbReference type="Proteomes" id="UP000003490"/>
    </source>
</evidence>
<dbReference type="GO" id="GO:0030170">
    <property type="term" value="F:pyridoxal phosphate binding"/>
    <property type="evidence" value="ECO:0007669"/>
    <property type="project" value="InterPro"/>
</dbReference>
<evidence type="ECO:0000256" key="1">
    <source>
        <dbReference type="ARBA" id="ARBA00001933"/>
    </source>
</evidence>
<evidence type="ECO:0000259" key="5">
    <source>
        <dbReference type="Pfam" id="PF00155"/>
    </source>
</evidence>
<dbReference type="SUPFAM" id="SSF53383">
    <property type="entry name" value="PLP-dependent transferases"/>
    <property type="match status" value="1"/>
</dbReference>
<dbReference type="eggNOG" id="COG0079">
    <property type="taxonomic scope" value="Bacteria"/>
</dbReference>
<reference evidence="6 8" key="1">
    <citation type="submission" date="2007-08" db="EMBL/GenBank/DDBJ databases">
        <title>Draft genome sequence of Clostridium leptum (DSM 753).</title>
        <authorList>
            <person name="Sudarsanam P."/>
            <person name="Ley R."/>
            <person name="Guruge J."/>
            <person name="Turnbaugh P.J."/>
            <person name="Mahowald M."/>
            <person name="Liep D."/>
            <person name="Gordon J."/>
        </authorList>
    </citation>
    <scope>NUCLEOTIDE SEQUENCE [LARGE SCALE GENOMIC DNA]</scope>
    <source>
        <strain evidence="6 8">DSM 753</strain>
    </source>
</reference>
<dbReference type="Proteomes" id="UP000220611">
    <property type="component" value="Unassembled WGS sequence"/>
</dbReference>
<dbReference type="GO" id="GO:0008483">
    <property type="term" value="F:transaminase activity"/>
    <property type="evidence" value="ECO:0007669"/>
    <property type="project" value="UniProtKB-KW"/>
</dbReference>
<reference evidence="7 9" key="3">
    <citation type="submission" date="2017-07" db="EMBL/GenBank/DDBJ databases">
        <title>Prevalence of linear plasmids in Cutibacterium (Propionibacterium) acnes isolates obtained from prostatic tissue.</title>
        <authorList>
            <person name="Davidsson S."/>
            <person name="Carlsson J."/>
            <person name="Molling P."/>
            <person name="Andren O."/>
            <person name="Andersson S.-O."/>
            <person name="Brzuszkiewicz E."/>
            <person name="Poehlein A."/>
            <person name="Al-Zeer M."/>
            <person name="Brinkmann V."/>
            <person name="Scavenius C."/>
            <person name="Nazipi S."/>
            <person name="Soderquist B."/>
            <person name="Bruggemann H."/>
        </authorList>
    </citation>
    <scope>NUCLEOTIDE SEQUENCE [LARGE SCALE GENOMIC DNA]</scope>
    <source>
        <strain evidence="7 9">DSM 753</strain>
    </source>
</reference>
<name>A7VWK6_9FIRM</name>
<dbReference type="InterPro" id="IPR015421">
    <property type="entry name" value="PyrdxlP-dep_Trfase_major"/>
</dbReference>
<comment type="caution">
    <text evidence="6">The sequence shown here is derived from an EMBL/GenBank/DDBJ whole genome shotgun (WGS) entry which is preliminary data.</text>
</comment>
<dbReference type="InterPro" id="IPR015424">
    <property type="entry name" value="PyrdxlP-dep_Trfase"/>
</dbReference>
<dbReference type="CDD" id="cd00609">
    <property type="entry name" value="AAT_like"/>
    <property type="match status" value="1"/>
</dbReference>
<keyword evidence="3 7" id="KW-0808">Transferase</keyword>
<evidence type="ECO:0000256" key="3">
    <source>
        <dbReference type="ARBA" id="ARBA00022679"/>
    </source>
</evidence>
<dbReference type="Proteomes" id="UP000003490">
    <property type="component" value="Unassembled WGS sequence"/>
</dbReference>
<evidence type="ECO:0000256" key="2">
    <source>
        <dbReference type="ARBA" id="ARBA00022576"/>
    </source>
</evidence>
<dbReference type="Gene3D" id="3.90.1150.10">
    <property type="entry name" value="Aspartate Aminotransferase, domain 1"/>
    <property type="match status" value="1"/>
</dbReference>
<dbReference type="PANTHER" id="PTHR42885:SF2">
    <property type="entry name" value="HISTIDINOL-PHOSPHATE AMINOTRANSFERASE"/>
    <property type="match status" value="1"/>
</dbReference>
<dbReference type="EMBL" id="NOXF01000001">
    <property type="protein sequence ID" value="PEQ25903.1"/>
    <property type="molecule type" value="Genomic_DNA"/>
</dbReference>
<protein>
    <submittedName>
        <fullName evidence="7">Histidinol-phosphate aminotransferase</fullName>
    </submittedName>
    <submittedName>
        <fullName evidence="6">Putative histidinol-phosphate transaminase</fullName>
    </submittedName>
</protein>
<dbReference type="HOGENOM" id="CLU_017584_3_1_9"/>
<sequence>MGWAILAFRTFWKTDEKEAFALPYALNDKIRELTPYEPISGAFQIRLDANESYLSLPEPVLAEIRARLEKLDFNRYPDPIGGELCRAFAGYYGIDPKFVTAGNGSDELISILANAFLMKGDAMLTVAPDFSMYQFYASISEIDCVVLDKGPELSIDVDELIRKAVETGAKMILFSNPCNPTSLGLSRKQVRKLIRSVDSLVVLDEAYMDFWDQSLLSEVEDYENLIILRTSSKAIGCAAIRLGFAVANERLSNALRAIKSPYNVNSFTQMAGTVLFQHKELLERARRQIICQRESLYDALLSVQKEFPGKYKLWKPETNFVFIKPEAPEDARRIFEFLLKNQIAIRCMGNYLRITAGSPEENAELIKLWRLWFAEEEKNHENG</sequence>
<comment type="cofactor">
    <cofactor evidence="1">
        <name>pyridoxal 5'-phosphate</name>
        <dbReference type="ChEBI" id="CHEBI:597326"/>
    </cofactor>
</comment>
<keyword evidence="9" id="KW-1185">Reference proteome</keyword>